<feature type="compositionally biased region" description="Basic and acidic residues" evidence="1">
    <location>
        <begin position="508"/>
        <end position="519"/>
    </location>
</feature>
<organism evidence="3 4">
    <name type="scientific">Varunaivibrio sulfuroxidans</name>
    <dbReference type="NCBI Taxonomy" id="1773489"/>
    <lineage>
        <taxon>Bacteria</taxon>
        <taxon>Pseudomonadati</taxon>
        <taxon>Pseudomonadota</taxon>
        <taxon>Alphaproteobacteria</taxon>
        <taxon>Rhodospirillales</taxon>
        <taxon>Magnetovibrionaceae</taxon>
        <taxon>Varunaivibrio</taxon>
    </lineage>
</organism>
<comment type="caution">
    <text evidence="3">The sequence shown here is derived from an EMBL/GenBank/DDBJ whole genome shotgun (WGS) entry which is preliminary data.</text>
</comment>
<name>A0A4R3JG69_9PROT</name>
<dbReference type="InterPro" id="IPR014710">
    <property type="entry name" value="RmlC-like_jellyroll"/>
</dbReference>
<dbReference type="EMBL" id="SLZW01000001">
    <property type="protein sequence ID" value="TCS64892.1"/>
    <property type="molecule type" value="Genomic_DNA"/>
</dbReference>
<evidence type="ECO:0000313" key="3">
    <source>
        <dbReference type="EMBL" id="TCS64892.1"/>
    </source>
</evidence>
<dbReference type="Proteomes" id="UP000295304">
    <property type="component" value="Unassembled WGS sequence"/>
</dbReference>
<dbReference type="GO" id="GO:0005829">
    <property type="term" value="C:cytosol"/>
    <property type="evidence" value="ECO:0007669"/>
    <property type="project" value="TreeGrafter"/>
</dbReference>
<dbReference type="Gene3D" id="2.60.120.10">
    <property type="entry name" value="Jelly Rolls"/>
    <property type="match status" value="1"/>
</dbReference>
<dbReference type="InterPro" id="IPR000595">
    <property type="entry name" value="cNMP-bd_dom"/>
</dbReference>
<feature type="region of interest" description="Disordered" evidence="1">
    <location>
        <begin position="492"/>
        <end position="524"/>
    </location>
</feature>
<evidence type="ECO:0000256" key="1">
    <source>
        <dbReference type="SAM" id="MobiDB-lite"/>
    </source>
</evidence>
<proteinExistence type="predicted"/>
<dbReference type="SUPFAM" id="SSF51206">
    <property type="entry name" value="cAMP-binding domain-like"/>
    <property type="match status" value="1"/>
</dbReference>
<accession>A0A4R3JG69</accession>
<dbReference type="PANTHER" id="PTHR24567">
    <property type="entry name" value="CRP FAMILY TRANSCRIPTIONAL REGULATORY PROTEIN"/>
    <property type="match status" value="1"/>
</dbReference>
<dbReference type="Pfam" id="PF00027">
    <property type="entry name" value="cNMP_binding"/>
    <property type="match status" value="1"/>
</dbReference>
<protein>
    <submittedName>
        <fullName evidence="3">Cyclic nucleotide-binding protein</fullName>
    </submittedName>
</protein>
<dbReference type="AlphaFoldDB" id="A0A4R3JG69"/>
<dbReference type="GO" id="GO:0003700">
    <property type="term" value="F:DNA-binding transcription factor activity"/>
    <property type="evidence" value="ECO:0007669"/>
    <property type="project" value="TreeGrafter"/>
</dbReference>
<dbReference type="OrthoDB" id="7351144at2"/>
<keyword evidence="4" id="KW-1185">Reference proteome</keyword>
<gene>
    <name evidence="3" type="ORF">EDD55_101223</name>
</gene>
<evidence type="ECO:0000259" key="2">
    <source>
        <dbReference type="PROSITE" id="PS50042"/>
    </source>
</evidence>
<dbReference type="RefSeq" id="WP_132937631.1">
    <property type="nucleotide sequence ID" value="NZ_CP119676.1"/>
</dbReference>
<dbReference type="InterPro" id="IPR018490">
    <property type="entry name" value="cNMP-bd_dom_sf"/>
</dbReference>
<evidence type="ECO:0000313" key="4">
    <source>
        <dbReference type="Proteomes" id="UP000295304"/>
    </source>
</evidence>
<dbReference type="InterPro" id="IPR050397">
    <property type="entry name" value="Env_Response_Regulators"/>
</dbReference>
<sequence length="639" mass="70507">MAKAGWTQSTFEVLTGKGARWIIETSTQKRSEAMETAENFVASGEYAGVRVTELRDGWKTERVIFERSVMLNEKPLKVGQLTSAEPCQRLMDYYRFPARLVIGRVARAYLDRHGITALELLFNRPHLNALERMDGFYVGAMQAVATVQARQNDEKPADRLDVLYRAAQKIRARARDSEKAQVHCALLGERGLDTALKKIKASTPEKEWDYHAYAMLAMFLSGSNWRQKIRALIELLETTANDLSLRYVDEALGEILDGGEALRDIFGAPPTAIDAWRVFIQVTSGHYRAPKYAPEELDILTEAFAHHDLPISRKILLGRVAQGLGGVRPLTREGRDSDRKDFISLVRDLVEPAGMLGGPPMSEAVVLRAKVLLGDEGADLPIDTAVRQALYLMPTQAARLGVLLDLTGSDLGKKYEDVVRAQFSQLVAQLRTIYDLFPESVADAERLTGIDSLRERLGMSVMSHELKRAFTLSLGKIADALAPKNSAAASSPRRALVGTSARVSTKKPAADPAEKDATKKNPTNGKLRLAQGAILFCEGEPGDEAYLIVSGTIDIFRTRSDGEQLLASVGRGELIGEMSLIDSQPRMASARANADTELIVVSQDDLTDRLAILQENDKVLHFLITTLTRRLRGLARVTE</sequence>
<dbReference type="PROSITE" id="PS50042">
    <property type="entry name" value="CNMP_BINDING_3"/>
    <property type="match status" value="1"/>
</dbReference>
<reference evidence="3 4" key="1">
    <citation type="submission" date="2019-03" db="EMBL/GenBank/DDBJ databases">
        <title>Genomic Encyclopedia of Type Strains, Phase IV (KMG-IV): sequencing the most valuable type-strain genomes for metagenomic binning, comparative biology and taxonomic classification.</title>
        <authorList>
            <person name="Goeker M."/>
        </authorList>
    </citation>
    <scope>NUCLEOTIDE SEQUENCE [LARGE SCALE GENOMIC DNA]</scope>
    <source>
        <strain evidence="3 4">DSM 101688</strain>
    </source>
</reference>
<dbReference type="CDD" id="cd00038">
    <property type="entry name" value="CAP_ED"/>
    <property type="match status" value="1"/>
</dbReference>
<dbReference type="PANTHER" id="PTHR24567:SF74">
    <property type="entry name" value="HTH-TYPE TRANSCRIPTIONAL REGULATOR ARCR"/>
    <property type="match status" value="1"/>
</dbReference>
<feature type="domain" description="Cyclic nucleotide-binding" evidence="2">
    <location>
        <begin position="532"/>
        <end position="606"/>
    </location>
</feature>
<dbReference type="SMART" id="SM00100">
    <property type="entry name" value="cNMP"/>
    <property type="match status" value="1"/>
</dbReference>